<protein>
    <recommendedName>
        <fullName evidence="6">Single-stranded DNA-binding protein</fullName>
    </recommendedName>
</protein>
<gene>
    <name evidence="4" type="ORF">HMPREF2137_12325</name>
</gene>
<dbReference type="Gene3D" id="2.40.50.140">
    <property type="entry name" value="Nucleic acid-binding proteins"/>
    <property type="match status" value="1"/>
</dbReference>
<dbReference type="PROSITE" id="PS50935">
    <property type="entry name" value="SSB"/>
    <property type="match status" value="1"/>
</dbReference>
<dbReference type="InterPro" id="IPR021474">
    <property type="entry name" value="DUF3127"/>
</dbReference>
<dbReference type="InterPro" id="IPR000424">
    <property type="entry name" value="Primosome_PriB/ssb"/>
</dbReference>
<evidence type="ECO:0000256" key="3">
    <source>
        <dbReference type="SAM" id="MobiDB-lite"/>
    </source>
</evidence>
<name>A0A095ZE43_9BACT</name>
<comment type="caution">
    <text evidence="4">The sequence shown here is derived from an EMBL/GenBank/DDBJ whole genome shotgun (WGS) entry which is preliminary data.</text>
</comment>
<dbReference type="Proteomes" id="UP000029556">
    <property type="component" value="Unassembled WGS sequence"/>
</dbReference>
<evidence type="ECO:0000313" key="5">
    <source>
        <dbReference type="Proteomes" id="UP000029556"/>
    </source>
</evidence>
<dbReference type="AlphaFoldDB" id="A0A095ZE43"/>
<dbReference type="EMBL" id="JRNN01000096">
    <property type="protein sequence ID" value="KGF32918.1"/>
    <property type="molecule type" value="Genomic_DNA"/>
</dbReference>
<dbReference type="RefSeq" id="WP_036874957.1">
    <property type="nucleotide sequence ID" value="NZ_JRNN01000096.1"/>
</dbReference>
<evidence type="ECO:0000256" key="2">
    <source>
        <dbReference type="PROSITE-ProRule" id="PRU00252"/>
    </source>
</evidence>
<accession>A0A095ZE43</accession>
<evidence type="ECO:0000313" key="4">
    <source>
        <dbReference type="EMBL" id="KGF32918.1"/>
    </source>
</evidence>
<proteinExistence type="predicted"/>
<keyword evidence="1 2" id="KW-0238">DNA-binding</keyword>
<dbReference type="GO" id="GO:0003697">
    <property type="term" value="F:single-stranded DNA binding"/>
    <property type="evidence" value="ECO:0007669"/>
    <property type="project" value="InterPro"/>
</dbReference>
<evidence type="ECO:0000256" key="1">
    <source>
        <dbReference type="ARBA" id="ARBA00023125"/>
    </source>
</evidence>
<reference evidence="4 5" key="1">
    <citation type="submission" date="2014-07" db="EMBL/GenBank/DDBJ databases">
        <authorList>
            <person name="McCorrison J."/>
            <person name="Sanka R."/>
            <person name="Torralba M."/>
            <person name="Gillis M."/>
            <person name="Haft D.H."/>
            <person name="Methe B."/>
            <person name="Sutton G."/>
            <person name="Nelson K.E."/>
        </authorList>
    </citation>
    <scope>NUCLEOTIDE SEQUENCE [LARGE SCALE GENOMIC DNA]</scope>
    <source>
        <strain evidence="4 5">DNF00853</strain>
    </source>
</reference>
<feature type="compositionally biased region" description="Low complexity" evidence="3">
    <location>
        <begin position="108"/>
        <end position="123"/>
    </location>
</feature>
<sequence>MAANTKTGVVLTVGQPQQIQSKSGKTYTKRSLFVDATTFDPYTGQRSQFENKLLFEFMEKRASVLDNVHVGDVVTVSFDIQGNEFKDQTGQTRYSINVRPYDVEVRPKPQQYAPQPQPQQYTPQPQPMPDQPASAGFYPSDMPF</sequence>
<evidence type="ECO:0008006" key="6">
    <source>
        <dbReference type="Google" id="ProtNLM"/>
    </source>
</evidence>
<organism evidence="4 5">
    <name type="scientific">Hoylesella buccalis DNF00853</name>
    <dbReference type="NCBI Taxonomy" id="1401074"/>
    <lineage>
        <taxon>Bacteria</taxon>
        <taxon>Pseudomonadati</taxon>
        <taxon>Bacteroidota</taxon>
        <taxon>Bacteroidia</taxon>
        <taxon>Bacteroidales</taxon>
        <taxon>Prevotellaceae</taxon>
        <taxon>Hoylesella</taxon>
    </lineage>
</organism>
<feature type="region of interest" description="Disordered" evidence="3">
    <location>
        <begin position="89"/>
        <end position="144"/>
    </location>
</feature>
<dbReference type="OrthoDB" id="598142at2"/>
<dbReference type="Pfam" id="PF11325">
    <property type="entry name" value="DUF3127"/>
    <property type="match status" value="1"/>
</dbReference>
<dbReference type="SUPFAM" id="SSF50249">
    <property type="entry name" value="Nucleic acid-binding proteins"/>
    <property type="match status" value="1"/>
</dbReference>
<dbReference type="InterPro" id="IPR012340">
    <property type="entry name" value="NA-bd_OB-fold"/>
</dbReference>